<dbReference type="RefSeq" id="WP_016526351.1">
    <property type="nucleotide sequence ID" value="NZ_KE332518.1"/>
</dbReference>
<dbReference type="InterPro" id="IPR011004">
    <property type="entry name" value="Trimer_LpxA-like_sf"/>
</dbReference>
<dbReference type="Proteomes" id="UP000014541">
    <property type="component" value="Unassembled WGS sequence"/>
</dbReference>
<dbReference type="SUPFAM" id="SSF51161">
    <property type="entry name" value="Trimeric LpxA-like enzymes"/>
    <property type="match status" value="1"/>
</dbReference>
<feature type="region of interest" description="Disordered" evidence="1">
    <location>
        <begin position="154"/>
        <end position="173"/>
    </location>
</feature>
<organism evidence="2 3">
    <name type="scientific">Treponema maltophilum ATCC 51939</name>
    <dbReference type="NCBI Taxonomy" id="1125699"/>
    <lineage>
        <taxon>Bacteria</taxon>
        <taxon>Pseudomonadati</taxon>
        <taxon>Spirochaetota</taxon>
        <taxon>Spirochaetia</taxon>
        <taxon>Spirochaetales</taxon>
        <taxon>Treponemataceae</taxon>
        <taxon>Treponema</taxon>
    </lineage>
</organism>
<dbReference type="PANTHER" id="PTHR13061">
    <property type="entry name" value="DYNACTIN SUBUNIT P25"/>
    <property type="match status" value="1"/>
</dbReference>
<keyword evidence="3" id="KW-1185">Reference proteome</keyword>
<reference evidence="2 3" key="1">
    <citation type="submission" date="2013-04" db="EMBL/GenBank/DDBJ databases">
        <title>The Genome Sequence of Treponema maltophilum ATCC 51939.</title>
        <authorList>
            <consortium name="The Broad Institute Genomics Platform"/>
            <person name="Earl A."/>
            <person name="Ward D."/>
            <person name="Feldgarden M."/>
            <person name="Gevers D."/>
            <person name="Leonetti C."/>
            <person name="Blanton J.M."/>
            <person name="Dewhirst F.E."/>
            <person name="Izard J."/>
            <person name="Walker B."/>
            <person name="Young S."/>
            <person name="Zeng Q."/>
            <person name="Gargeya S."/>
            <person name="Fitzgerald M."/>
            <person name="Haas B."/>
            <person name="Abouelleil A."/>
            <person name="Allen A.W."/>
            <person name="Alvarado L."/>
            <person name="Arachchi H.M."/>
            <person name="Berlin A.M."/>
            <person name="Chapman S.B."/>
            <person name="Gainer-Dewar J."/>
            <person name="Goldberg J."/>
            <person name="Griggs A."/>
            <person name="Gujja S."/>
            <person name="Hansen M."/>
            <person name="Howarth C."/>
            <person name="Imamovic A."/>
            <person name="Ireland A."/>
            <person name="Larimer J."/>
            <person name="McCowan C."/>
            <person name="Murphy C."/>
            <person name="Pearson M."/>
            <person name="Poon T.W."/>
            <person name="Priest M."/>
            <person name="Roberts A."/>
            <person name="Saif S."/>
            <person name="Shea T."/>
            <person name="Sisk P."/>
            <person name="Sykes S."/>
            <person name="Wortman J."/>
            <person name="Nusbaum C."/>
            <person name="Birren B."/>
        </authorList>
    </citation>
    <scope>NUCLEOTIDE SEQUENCE [LARGE SCALE GENOMIC DNA]</scope>
    <source>
        <strain evidence="2 3">ATCC 51939</strain>
    </source>
</reference>
<dbReference type="EMBL" id="ATFF01000006">
    <property type="protein sequence ID" value="EPF31742.1"/>
    <property type="molecule type" value="Genomic_DNA"/>
</dbReference>
<evidence type="ECO:0000313" key="3">
    <source>
        <dbReference type="Proteomes" id="UP000014541"/>
    </source>
</evidence>
<accession>S3KHM4</accession>
<evidence type="ECO:0000256" key="1">
    <source>
        <dbReference type="SAM" id="MobiDB-lite"/>
    </source>
</evidence>
<dbReference type="InterPro" id="IPR050484">
    <property type="entry name" value="Transf_Hexapept/Carb_Anhydrase"/>
</dbReference>
<evidence type="ECO:0000313" key="2">
    <source>
        <dbReference type="EMBL" id="EPF31742.1"/>
    </source>
</evidence>
<dbReference type="CDD" id="cd04645">
    <property type="entry name" value="LbH_gamma_CA_like"/>
    <property type="match status" value="1"/>
</dbReference>
<name>S3KHM4_TREMA</name>
<comment type="caution">
    <text evidence="2">The sequence shown here is derived from an EMBL/GenBank/DDBJ whole genome shotgun (WGS) entry which is preliminary data.</text>
</comment>
<dbReference type="OrthoDB" id="9803036at2"/>
<dbReference type="STRING" id="1125699.HMPREF9194_02093"/>
<dbReference type="InterPro" id="IPR047324">
    <property type="entry name" value="LbH_gamma_CA-like"/>
</dbReference>
<dbReference type="Gene3D" id="2.160.10.10">
    <property type="entry name" value="Hexapeptide repeat proteins"/>
    <property type="match status" value="1"/>
</dbReference>
<dbReference type="AlphaFoldDB" id="S3KHM4"/>
<protein>
    <recommendedName>
        <fullName evidence="4">Gamma carbonic anhydrase family protein</fullName>
    </recommendedName>
</protein>
<evidence type="ECO:0008006" key="4">
    <source>
        <dbReference type="Google" id="ProtNLM"/>
    </source>
</evidence>
<dbReference type="HOGENOM" id="CLU_064827_4_1_12"/>
<dbReference type="PANTHER" id="PTHR13061:SF29">
    <property type="entry name" value="GAMMA CARBONIC ANHYDRASE-LIKE 1, MITOCHONDRIAL-RELATED"/>
    <property type="match status" value="1"/>
</dbReference>
<dbReference type="PATRIC" id="fig|1125699.3.peg.2117"/>
<dbReference type="eggNOG" id="COG0663">
    <property type="taxonomic scope" value="Bacteria"/>
</dbReference>
<sequence length="173" mass="18514">MKDTNKQHMPSIAESAFIAWNAHVCGDAELAEHTSVWFSATVRADIAPIKIGKNSNIQDNAVVHVDENIPCIVGENVTVGHGAILHSCTVKNGSTIGMGAIVLNEAVIEENSMVGAGALVTQGKTFPAGSLILGSPAKAVRSLTDEEIKAMKKNTENYVRHAAEEKERQKNRE</sequence>
<gene>
    <name evidence="2" type="ORF">HMPREF9194_02093</name>
</gene>
<proteinExistence type="predicted"/>